<name>A0A8J4YPT5_CHIOP</name>
<dbReference type="EMBL" id="JACEEZ010002591">
    <property type="protein sequence ID" value="KAG0728139.1"/>
    <property type="molecule type" value="Genomic_DNA"/>
</dbReference>
<protein>
    <submittedName>
        <fullName evidence="1">Uncharacterized protein</fullName>
    </submittedName>
</protein>
<organism evidence="1 2">
    <name type="scientific">Chionoecetes opilio</name>
    <name type="common">Atlantic snow crab</name>
    <name type="synonym">Cancer opilio</name>
    <dbReference type="NCBI Taxonomy" id="41210"/>
    <lineage>
        <taxon>Eukaryota</taxon>
        <taxon>Metazoa</taxon>
        <taxon>Ecdysozoa</taxon>
        <taxon>Arthropoda</taxon>
        <taxon>Crustacea</taxon>
        <taxon>Multicrustacea</taxon>
        <taxon>Malacostraca</taxon>
        <taxon>Eumalacostraca</taxon>
        <taxon>Eucarida</taxon>
        <taxon>Decapoda</taxon>
        <taxon>Pleocyemata</taxon>
        <taxon>Brachyura</taxon>
        <taxon>Eubrachyura</taxon>
        <taxon>Majoidea</taxon>
        <taxon>Majidae</taxon>
        <taxon>Chionoecetes</taxon>
    </lineage>
</organism>
<comment type="caution">
    <text evidence="1">The sequence shown here is derived from an EMBL/GenBank/DDBJ whole genome shotgun (WGS) entry which is preliminary data.</text>
</comment>
<proteinExistence type="predicted"/>
<evidence type="ECO:0000313" key="1">
    <source>
        <dbReference type="EMBL" id="KAG0728139.1"/>
    </source>
</evidence>
<dbReference type="AlphaFoldDB" id="A0A8J4YPT5"/>
<reference evidence="1" key="1">
    <citation type="submission" date="2020-07" db="EMBL/GenBank/DDBJ databases">
        <title>The High-quality genome of the commercially important snow crab, Chionoecetes opilio.</title>
        <authorList>
            <person name="Jeong J.-H."/>
            <person name="Ryu S."/>
        </authorList>
    </citation>
    <scope>NUCLEOTIDE SEQUENCE</scope>
    <source>
        <strain evidence="1">MADBK_172401_WGS</strain>
        <tissue evidence="1">Digestive gland</tissue>
    </source>
</reference>
<sequence length="132" mass="14232">MCEASRVVALVVACPVMEQHACASDGQIRRRRPCLMKMEAGDEETIPLLCSLWISLCGDAAEDITTEGGLLPVLFERRRGGSGRAMARLRLTEANASANSLLNTILDLERDATVPSPVTVAFPYSGDLARIT</sequence>
<gene>
    <name evidence="1" type="ORF">GWK47_033119</name>
</gene>
<accession>A0A8J4YPT5</accession>
<dbReference type="Proteomes" id="UP000770661">
    <property type="component" value="Unassembled WGS sequence"/>
</dbReference>
<evidence type="ECO:0000313" key="2">
    <source>
        <dbReference type="Proteomes" id="UP000770661"/>
    </source>
</evidence>
<keyword evidence="2" id="KW-1185">Reference proteome</keyword>